<keyword evidence="3" id="KW-0489">Methyltransferase</keyword>
<dbReference type="GO" id="GO:0061542">
    <property type="term" value="F:3-demethylubiquinol 3-O-methyltransferase activity"/>
    <property type="evidence" value="ECO:0007669"/>
    <property type="project" value="UniProtKB-EC"/>
</dbReference>
<proteinExistence type="predicted"/>
<feature type="repeat" description="TPR" evidence="1">
    <location>
        <begin position="47"/>
        <end position="80"/>
    </location>
</feature>
<dbReference type="GO" id="GO:0032259">
    <property type="term" value="P:methylation"/>
    <property type="evidence" value="ECO:0007669"/>
    <property type="project" value="UniProtKB-KW"/>
</dbReference>
<dbReference type="PANTHER" id="PTHR43861:SF1">
    <property type="entry name" value="TRANS-ACONITATE 2-METHYLTRANSFERASE"/>
    <property type="match status" value="1"/>
</dbReference>
<dbReference type="RefSeq" id="WP_052244284.1">
    <property type="nucleotide sequence ID" value="NZ_JSUQ01000003.1"/>
</dbReference>
<gene>
    <name evidence="3" type="ORF">OA50_00850</name>
</gene>
<dbReference type="CDD" id="cd02440">
    <property type="entry name" value="AdoMet_MTases"/>
    <property type="match status" value="1"/>
</dbReference>
<dbReference type="SUPFAM" id="SSF48452">
    <property type="entry name" value="TPR-like"/>
    <property type="match status" value="1"/>
</dbReference>
<dbReference type="EMBL" id="JSUQ01000003">
    <property type="protein sequence ID" value="KHQ54259.1"/>
    <property type="molecule type" value="Genomic_DNA"/>
</dbReference>
<accession>A0A0B3SUY1</accession>
<keyword evidence="3" id="KW-0830">Ubiquinone</keyword>
<evidence type="ECO:0000259" key="2">
    <source>
        <dbReference type="Pfam" id="PF08242"/>
    </source>
</evidence>
<dbReference type="InterPro" id="IPR011990">
    <property type="entry name" value="TPR-like_helical_dom_sf"/>
</dbReference>
<dbReference type="STRING" id="561184.SAMN05216376_11765"/>
<name>A0A0B3SUY1_9RHOB</name>
<dbReference type="PANTHER" id="PTHR43861">
    <property type="entry name" value="TRANS-ACONITATE 2-METHYLTRANSFERASE-RELATED"/>
    <property type="match status" value="1"/>
</dbReference>
<dbReference type="InterPro" id="IPR029063">
    <property type="entry name" value="SAM-dependent_MTases_sf"/>
</dbReference>
<dbReference type="AlphaFoldDB" id="A0A0B3SUY1"/>
<evidence type="ECO:0000256" key="1">
    <source>
        <dbReference type="PROSITE-ProRule" id="PRU00339"/>
    </source>
</evidence>
<keyword evidence="1" id="KW-0802">TPR repeat</keyword>
<keyword evidence="3" id="KW-0808">Transferase</keyword>
<dbReference type="PATRIC" id="fig|1515334.3.peg.856"/>
<evidence type="ECO:0000313" key="3">
    <source>
        <dbReference type="EMBL" id="KHQ54259.1"/>
    </source>
</evidence>
<dbReference type="PROSITE" id="PS50005">
    <property type="entry name" value="TPR"/>
    <property type="match status" value="1"/>
</dbReference>
<dbReference type="Gene3D" id="3.40.50.150">
    <property type="entry name" value="Vaccinia Virus protein VP39"/>
    <property type="match status" value="1"/>
</dbReference>
<dbReference type="EC" id="2.1.1.64" evidence="3"/>
<dbReference type="SMART" id="SM00028">
    <property type="entry name" value="TPR"/>
    <property type="match status" value="2"/>
</dbReference>
<dbReference type="OrthoDB" id="9765084at2"/>
<dbReference type="Gene3D" id="1.25.40.10">
    <property type="entry name" value="Tetratricopeptide repeat domain"/>
    <property type="match status" value="1"/>
</dbReference>
<organism evidence="3 4">
    <name type="scientific">Mameliella alba</name>
    <dbReference type="NCBI Taxonomy" id="561184"/>
    <lineage>
        <taxon>Bacteria</taxon>
        <taxon>Pseudomonadati</taxon>
        <taxon>Pseudomonadota</taxon>
        <taxon>Alphaproteobacteria</taxon>
        <taxon>Rhodobacterales</taxon>
        <taxon>Roseobacteraceae</taxon>
        <taxon>Mameliella</taxon>
    </lineage>
</organism>
<dbReference type="InterPro" id="IPR019734">
    <property type="entry name" value="TPR_rpt"/>
</dbReference>
<dbReference type="InterPro" id="IPR013217">
    <property type="entry name" value="Methyltransf_12"/>
</dbReference>
<dbReference type="Pfam" id="PF08242">
    <property type="entry name" value="Methyltransf_12"/>
    <property type="match status" value="1"/>
</dbReference>
<protein>
    <submittedName>
        <fullName evidence="3">3-demethylubiquinone-9 3-methyltransferase</fullName>
        <ecNumber evidence="3">2.1.1.64</ecNumber>
    </submittedName>
</protein>
<sequence>MHGTRFPSGDPQADRRAEFAETLAHLGDAAGAIEALTGALELAPGWAAGWFRLGEYLEATGDTEAAVTAYNRACAADPADPLGAGLRRDLLRDVPLADRLPPAFVELLFDQYAPRFDRALVDRLGYRGPEQLGQALDRAGIIRVDRALDLGCGTGLTGAVLRPRSGWLAGIDISAGMLFEAREKALYDRLHQADITALEIGESYDLIAAGDVFNYIGALERTIGWCAGSLTPGGTLVFNVEQGDGPVTLHEGRRFRHSRAYVAGLLDEAGFARVSCTECTLRHDRGAPVAALTVLASLPGSTVTYQGDGESEVPA</sequence>
<dbReference type="Proteomes" id="UP000030960">
    <property type="component" value="Unassembled WGS sequence"/>
</dbReference>
<feature type="domain" description="Methyltransferase type 12" evidence="2">
    <location>
        <begin position="148"/>
        <end position="236"/>
    </location>
</feature>
<reference evidence="3 4" key="1">
    <citation type="submission" date="2014-10" db="EMBL/GenBank/DDBJ databases">
        <title>Genome sequence of Ponticoccus sp. strain UMTAT08 isolated from clonal culture of toxic dinoflagellate Alexandrium tamiyavanichii.</title>
        <authorList>
            <person name="Gan H.Y."/>
            <person name="Muhd D.-D."/>
            <person name="Mohd Noor M.E."/>
            <person name="Yeong Y.S."/>
            <person name="Usup G."/>
        </authorList>
    </citation>
    <scope>NUCLEOTIDE SEQUENCE [LARGE SCALE GENOMIC DNA]</scope>
    <source>
        <strain evidence="3 4">UMTAT08</strain>
    </source>
</reference>
<comment type="caution">
    <text evidence="3">The sequence shown here is derived from an EMBL/GenBank/DDBJ whole genome shotgun (WGS) entry which is preliminary data.</text>
</comment>
<dbReference type="Pfam" id="PF13428">
    <property type="entry name" value="TPR_14"/>
    <property type="match status" value="1"/>
</dbReference>
<dbReference type="SUPFAM" id="SSF53335">
    <property type="entry name" value="S-adenosyl-L-methionine-dependent methyltransferases"/>
    <property type="match status" value="1"/>
</dbReference>
<evidence type="ECO:0000313" key="4">
    <source>
        <dbReference type="Proteomes" id="UP000030960"/>
    </source>
</evidence>
<keyword evidence="4" id="KW-1185">Reference proteome</keyword>